<dbReference type="Proteomes" id="UP000616114">
    <property type="component" value="Unassembled WGS sequence"/>
</dbReference>
<comment type="caution">
    <text evidence="1">The sequence shown here is derived from an EMBL/GenBank/DDBJ whole genome shotgun (WGS) entry which is preliminary data.</text>
</comment>
<reference evidence="1" key="1">
    <citation type="journal article" date="2014" name="Int. J. Syst. Evol. Microbiol.">
        <title>Complete genome sequence of Corynebacterium casei LMG S-19264T (=DSM 44701T), isolated from a smear-ripened cheese.</title>
        <authorList>
            <consortium name="US DOE Joint Genome Institute (JGI-PGF)"/>
            <person name="Walter F."/>
            <person name="Albersmeier A."/>
            <person name="Kalinowski J."/>
            <person name="Ruckert C."/>
        </authorList>
    </citation>
    <scope>NUCLEOTIDE SEQUENCE</scope>
    <source>
        <strain evidence="1">CGMCC 1.12785</strain>
    </source>
</reference>
<name>A0A8J2TVP9_9MICO</name>
<reference evidence="1" key="2">
    <citation type="submission" date="2020-09" db="EMBL/GenBank/DDBJ databases">
        <authorList>
            <person name="Sun Q."/>
            <person name="Zhou Y."/>
        </authorList>
    </citation>
    <scope>NUCLEOTIDE SEQUENCE</scope>
    <source>
        <strain evidence="1">CGMCC 1.12785</strain>
    </source>
</reference>
<organism evidence="1 2">
    <name type="scientific">Sediminivirga luteola</name>
    <dbReference type="NCBI Taxonomy" id="1774748"/>
    <lineage>
        <taxon>Bacteria</taxon>
        <taxon>Bacillati</taxon>
        <taxon>Actinomycetota</taxon>
        <taxon>Actinomycetes</taxon>
        <taxon>Micrococcales</taxon>
        <taxon>Brevibacteriaceae</taxon>
        <taxon>Sediminivirga</taxon>
    </lineage>
</organism>
<protein>
    <submittedName>
        <fullName evidence="1">Uncharacterized protein</fullName>
    </submittedName>
</protein>
<gene>
    <name evidence="1" type="ORF">GCM10011333_04860</name>
</gene>
<sequence length="68" mass="7637">MTDLSADAERIGLRLLCRLDWPGAEQGAVHMRSGFVRREFRPMDSLVRVGCEGLIDSHRRVSLPIGVM</sequence>
<accession>A0A8J2TVP9</accession>
<proteinExistence type="predicted"/>
<evidence type="ECO:0000313" key="1">
    <source>
        <dbReference type="EMBL" id="GGA05160.1"/>
    </source>
</evidence>
<keyword evidence="2" id="KW-1185">Reference proteome</keyword>
<evidence type="ECO:0000313" key="2">
    <source>
        <dbReference type="Proteomes" id="UP000616114"/>
    </source>
</evidence>
<dbReference type="EMBL" id="BMFY01000002">
    <property type="protein sequence ID" value="GGA05160.1"/>
    <property type="molecule type" value="Genomic_DNA"/>
</dbReference>
<dbReference type="AlphaFoldDB" id="A0A8J2TVP9"/>